<dbReference type="Proteomes" id="UP000782312">
    <property type="component" value="Unassembled WGS sequence"/>
</dbReference>
<gene>
    <name evidence="3" type="ORF">HYZ11_14910</name>
</gene>
<dbReference type="AlphaFoldDB" id="A0A932I018"/>
<dbReference type="InterPro" id="IPR011051">
    <property type="entry name" value="RmlC_Cupin_sf"/>
</dbReference>
<proteinExistence type="predicted"/>
<dbReference type="InterPro" id="IPR051610">
    <property type="entry name" value="GPI/OXD"/>
</dbReference>
<evidence type="ECO:0000259" key="2">
    <source>
        <dbReference type="Pfam" id="PF07883"/>
    </source>
</evidence>
<reference evidence="3" key="1">
    <citation type="submission" date="2020-07" db="EMBL/GenBank/DDBJ databases">
        <title>Huge and variable diversity of episymbiotic CPR bacteria and DPANN archaea in groundwater ecosystems.</title>
        <authorList>
            <person name="He C.Y."/>
            <person name="Keren R."/>
            <person name="Whittaker M."/>
            <person name="Farag I.F."/>
            <person name="Doudna J."/>
            <person name="Cate J.H.D."/>
            <person name="Banfield J.F."/>
        </authorList>
    </citation>
    <scope>NUCLEOTIDE SEQUENCE</scope>
    <source>
        <strain evidence="3">NC_groundwater_763_Ag_S-0.2um_68_21</strain>
    </source>
</reference>
<comment type="caution">
    <text evidence="3">The sequence shown here is derived from an EMBL/GenBank/DDBJ whole genome shotgun (WGS) entry which is preliminary data.</text>
</comment>
<dbReference type="PANTHER" id="PTHR35848:SF6">
    <property type="entry name" value="CUPIN TYPE-2 DOMAIN-CONTAINING PROTEIN"/>
    <property type="match status" value="1"/>
</dbReference>
<organism evidence="3 4">
    <name type="scientific">Tectimicrobiota bacterium</name>
    <dbReference type="NCBI Taxonomy" id="2528274"/>
    <lineage>
        <taxon>Bacteria</taxon>
        <taxon>Pseudomonadati</taxon>
        <taxon>Nitrospinota/Tectimicrobiota group</taxon>
        <taxon>Candidatus Tectimicrobiota</taxon>
    </lineage>
</organism>
<evidence type="ECO:0000313" key="4">
    <source>
        <dbReference type="Proteomes" id="UP000782312"/>
    </source>
</evidence>
<keyword evidence="1" id="KW-0479">Metal-binding</keyword>
<accession>A0A932I018</accession>
<dbReference type="PANTHER" id="PTHR35848">
    <property type="entry name" value="OXALATE-BINDING PROTEIN"/>
    <property type="match status" value="1"/>
</dbReference>
<dbReference type="InterPro" id="IPR013096">
    <property type="entry name" value="Cupin_2"/>
</dbReference>
<evidence type="ECO:0000313" key="3">
    <source>
        <dbReference type="EMBL" id="MBI3128894.1"/>
    </source>
</evidence>
<dbReference type="InterPro" id="IPR014710">
    <property type="entry name" value="RmlC-like_jellyroll"/>
</dbReference>
<dbReference type="EMBL" id="JACPUR010000035">
    <property type="protein sequence ID" value="MBI3128894.1"/>
    <property type="molecule type" value="Genomic_DNA"/>
</dbReference>
<dbReference type="GO" id="GO:0046872">
    <property type="term" value="F:metal ion binding"/>
    <property type="evidence" value="ECO:0007669"/>
    <property type="project" value="UniProtKB-KW"/>
</dbReference>
<dbReference type="Gene3D" id="2.60.120.10">
    <property type="entry name" value="Jelly Rolls"/>
    <property type="match status" value="1"/>
</dbReference>
<dbReference type="Pfam" id="PF07883">
    <property type="entry name" value="Cupin_2"/>
    <property type="match status" value="1"/>
</dbReference>
<dbReference type="SUPFAM" id="SSF51182">
    <property type="entry name" value="RmlC-like cupins"/>
    <property type="match status" value="1"/>
</dbReference>
<feature type="domain" description="Cupin type-2" evidence="2">
    <location>
        <begin position="47"/>
        <end position="114"/>
    </location>
</feature>
<sequence>MKKAAYRVRPGEAASGPLPVSGGHSLFRILLDDQTVGARNFALLFNEFGPGLSSTAHKHDKEEHAFYILSGSGSVAIDGENVPFEEGDAIFVPPGAMHQIRSGPGKPLKYVVIYSPPGPNVALREKGAYGLAGGDSQSQAGRATSPGGTL</sequence>
<name>A0A932I018_UNCTE</name>
<evidence type="ECO:0000256" key="1">
    <source>
        <dbReference type="ARBA" id="ARBA00022723"/>
    </source>
</evidence>
<protein>
    <submittedName>
        <fullName evidence="3">Cupin domain-containing protein</fullName>
    </submittedName>
</protein>